<name>A0A9P7Z289_9HELO</name>
<organism evidence="2 3">
    <name type="scientific">Calycina marina</name>
    <dbReference type="NCBI Taxonomy" id="1763456"/>
    <lineage>
        <taxon>Eukaryota</taxon>
        <taxon>Fungi</taxon>
        <taxon>Dikarya</taxon>
        <taxon>Ascomycota</taxon>
        <taxon>Pezizomycotina</taxon>
        <taxon>Leotiomycetes</taxon>
        <taxon>Helotiales</taxon>
        <taxon>Pezizellaceae</taxon>
        <taxon>Calycina</taxon>
    </lineage>
</organism>
<feature type="region of interest" description="Disordered" evidence="1">
    <location>
        <begin position="94"/>
        <end position="120"/>
    </location>
</feature>
<evidence type="ECO:0000313" key="2">
    <source>
        <dbReference type="EMBL" id="KAG9243936.1"/>
    </source>
</evidence>
<accession>A0A9P7Z289</accession>
<evidence type="ECO:0000313" key="3">
    <source>
        <dbReference type="Proteomes" id="UP000887226"/>
    </source>
</evidence>
<dbReference type="EMBL" id="MU253941">
    <property type="protein sequence ID" value="KAG9243936.1"/>
    <property type="molecule type" value="Genomic_DNA"/>
</dbReference>
<dbReference type="AlphaFoldDB" id="A0A9P7Z289"/>
<gene>
    <name evidence="2" type="ORF">BJ878DRAFT_97365</name>
</gene>
<dbReference type="Proteomes" id="UP000887226">
    <property type="component" value="Unassembled WGS sequence"/>
</dbReference>
<reference evidence="2" key="1">
    <citation type="journal article" date="2021" name="IMA Fungus">
        <title>Genomic characterization of three marine fungi, including Emericellopsis atlantica sp. nov. with signatures of a generalist lifestyle and marine biomass degradation.</title>
        <authorList>
            <person name="Hagestad O.C."/>
            <person name="Hou L."/>
            <person name="Andersen J.H."/>
            <person name="Hansen E.H."/>
            <person name="Altermark B."/>
            <person name="Li C."/>
            <person name="Kuhnert E."/>
            <person name="Cox R.J."/>
            <person name="Crous P.W."/>
            <person name="Spatafora J.W."/>
            <person name="Lail K."/>
            <person name="Amirebrahimi M."/>
            <person name="Lipzen A."/>
            <person name="Pangilinan J."/>
            <person name="Andreopoulos W."/>
            <person name="Hayes R.D."/>
            <person name="Ng V."/>
            <person name="Grigoriev I.V."/>
            <person name="Jackson S.A."/>
            <person name="Sutton T.D.S."/>
            <person name="Dobson A.D.W."/>
            <person name="Rama T."/>
        </authorList>
    </citation>
    <scope>NUCLEOTIDE SEQUENCE</scope>
    <source>
        <strain evidence="2">TRa3180A</strain>
    </source>
</reference>
<evidence type="ECO:0000256" key="1">
    <source>
        <dbReference type="SAM" id="MobiDB-lite"/>
    </source>
</evidence>
<keyword evidence="3" id="KW-1185">Reference proteome</keyword>
<comment type="caution">
    <text evidence="2">The sequence shown here is derived from an EMBL/GenBank/DDBJ whole genome shotgun (WGS) entry which is preliminary data.</text>
</comment>
<proteinExistence type="predicted"/>
<feature type="region of interest" description="Disordered" evidence="1">
    <location>
        <begin position="44"/>
        <end position="66"/>
    </location>
</feature>
<sequence length="223" mass="25528">MYFFANVRDGIRRRRGDTFIDLFPQYHGGRYHAYNMRASPTMPGRRRNLVVDGQTPVPFRPGRADERFEDEGRGVGCGCGCGCGCSCMPERQRERLGRSQSRAEQRRDGRDEPRRGGIRRVRFDSRPEVMEAQPVQERHIRVLVTTVVGANPYPIERRPEFMVVIPVWATIEDVCDMLSEGEDFGIVMQEGSGGWIDIRDLDFIDGIGEARDGLVVIEYDVKW</sequence>
<protein>
    <submittedName>
        <fullName evidence="2">Uncharacterized protein</fullName>
    </submittedName>
</protein>